<organism evidence="2 3">
    <name type="scientific">Flavobacterium piscisymbiosum</name>
    <dbReference type="NCBI Taxonomy" id="2893753"/>
    <lineage>
        <taxon>Bacteria</taxon>
        <taxon>Pseudomonadati</taxon>
        <taxon>Bacteroidota</taxon>
        <taxon>Flavobacteriia</taxon>
        <taxon>Flavobacteriales</taxon>
        <taxon>Flavobacteriaceae</taxon>
        <taxon>Flavobacterium</taxon>
    </lineage>
</organism>
<gene>
    <name evidence="2" type="ORF">LNP81_08485</name>
</gene>
<evidence type="ECO:0000313" key="3">
    <source>
        <dbReference type="Proteomes" id="UP001430679"/>
    </source>
</evidence>
<name>A0ABS8MDI1_9FLAO</name>
<protein>
    <submittedName>
        <fullName evidence="2">Uncharacterized protein</fullName>
    </submittedName>
</protein>
<evidence type="ECO:0000256" key="1">
    <source>
        <dbReference type="SAM" id="Phobius"/>
    </source>
</evidence>
<feature type="transmembrane region" description="Helical" evidence="1">
    <location>
        <begin position="49"/>
        <end position="70"/>
    </location>
</feature>
<feature type="transmembrane region" description="Helical" evidence="1">
    <location>
        <begin position="18"/>
        <end position="37"/>
    </location>
</feature>
<dbReference type="EMBL" id="JAJJMM010000001">
    <property type="protein sequence ID" value="MCC9063031.1"/>
    <property type="molecule type" value="Genomic_DNA"/>
</dbReference>
<comment type="caution">
    <text evidence="2">The sequence shown here is derived from an EMBL/GenBank/DDBJ whole genome shotgun (WGS) entry which is preliminary data.</text>
</comment>
<reference evidence="2" key="1">
    <citation type="submission" date="2021-11" db="EMBL/GenBank/DDBJ databases">
        <title>Description of novel Flavobacterium species.</title>
        <authorList>
            <person name="Saticioglu I.B."/>
            <person name="Ay H."/>
            <person name="Altun S."/>
            <person name="Duman M."/>
        </authorList>
    </citation>
    <scope>NUCLEOTIDE SEQUENCE</scope>
    <source>
        <strain evidence="2">F-30</strain>
    </source>
</reference>
<dbReference type="Proteomes" id="UP001430679">
    <property type="component" value="Unassembled WGS sequence"/>
</dbReference>
<proteinExistence type="predicted"/>
<evidence type="ECO:0000313" key="2">
    <source>
        <dbReference type="EMBL" id="MCC9063031.1"/>
    </source>
</evidence>
<accession>A0ABS8MDI1</accession>
<keyword evidence="3" id="KW-1185">Reference proteome</keyword>
<sequence length="73" mass="8156">MFEKKSRYNRSSKSDLNIILKILSLLVPIIGFLIYAAKKKSNPQAAISACEMAIAGIFLGISLKLFLYAYSIR</sequence>
<dbReference type="RefSeq" id="WP_230034997.1">
    <property type="nucleotide sequence ID" value="NZ_JAJJMM010000001.1"/>
</dbReference>
<keyword evidence="1" id="KW-0472">Membrane</keyword>
<keyword evidence="1" id="KW-1133">Transmembrane helix</keyword>
<keyword evidence="1" id="KW-0812">Transmembrane</keyword>